<dbReference type="PANTHER" id="PTHR43711">
    <property type="entry name" value="TWO-COMPONENT HISTIDINE KINASE"/>
    <property type="match status" value="1"/>
</dbReference>
<reference evidence="10" key="1">
    <citation type="journal article" date="2015" name="Genome Announc.">
        <title>Draft Genome Sequence of Bacteroidales Strain TBC1, a Novel Isolate from a Methanogenic Wastewater Treatment System.</title>
        <authorList>
            <person name="Tourlousse D.M."/>
            <person name="Matsuura N."/>
            <person name="Sun L."/>
            <person name="Toyonaga M."/>
            <person name="Kuroda K."/>
            <person name="Ohashi A."/>
            <person name="Cruz R."/>
            <person name="Yamaguchi T."/>
            <person name="Sekiguchi Y."/>
        </authorList>
    </citation>
    <scope>NUCLEOTIDE SEQUENCE [LARGE SCALE GENOMIC DNA]</scope>
    <source>
        <strain evidence="10">TBC1</strain>
    </source>
</reference>
<dbReference type="AlphaFoldDB" id="A0A0S7BWG3"/>
<keyword evidence="7" id="KW-0175">Coiled coil</keyword>
<keyword evidence="5 10" id="KW-0418">Kinase</keyword>
<dbReference type="Gene3D" id="1.10.287.130">
    <property type="match status" value="1"/>
</dbReference>
<dbReference type="InterPro" id="IPR036890">
    <property type="entry name" value="HATPase_C_sf"/>
</dbReference>
<evidence type="ECO:0000256" key="3">
    <source>
        <dbReference type="ARBA" id="ARBA00022553"/>
    </source>
</evidence>
<sequence length="474" mass="53201">MTGKGKTFSVVGFMKHYISNSKADFRFNREESAAGREEALKVNLGRLVYLISIGLSVAIAHIVLFYFFNTEASGTELQWKNGIIASHSTMFLVFLITGFSVIIIRKRGLFNKPCARAIPHFMFLFFLMLGTIITGIDQLITNAITPFMIVCFFTAMVLIIPPLLSALYYLFAYTLFFFVITHFQPFQDVLLSNYVNGLTSVAIAWFLSMVLWRNFVYRFRNDRLVRQQQTALQEQNLELSRIANELREVNKSRIRLFSIISHDLRGPLANLSSLMRLVQSDDITEPEFKELLPELASQTLLTSELLDNLLNWSKNNLNGITCHPKAFAIHEITSGIIRLYAGQADLKGLEILNKTDPQHKAYADPGMISLVLRNLISNAIKFSGKNGKITVYSKLSGEVTEISVEDTGIGIKPERIPSLFGDDQFSTQGTAGEKGTGLGLMLCKEFVERNGGRIGVQSTPEKGSRFWFTVPTAT</sequence>
<evidence type="ECO:0000313" key="11">
    <source>
        <dbReference type="Proteomes" id="UP000053091"/>
    </source>
</evidence>
<dbReference type="SUPFAM" id="SSF47384">
    <property type="entry name" value="Homodimeric domain of signal transducing histidine kinase"/>
    <property type="match status" value="1"/>
</dbReference>
<evidence type="ECO:0000256" key="4">
    <source>
        <dbReference type="ARBA" id="ARBA00022679"/>
    </source>
</evidence>
<dbReference type="GO" id="GO:0000155">
    <property type="term" value="F:phosphorelay sensor kinase activity"/>
    <property type="evidence" value="ECO:0007669"/>
    <property type="project" value="InterPro"/>
</dbReference>
<keyword evidence="3" id="KW-0597">Phosphoprotein</keyword>
<keyword evidence="8" id="KW-0812">Transmembrane</keyword>
<dbReference type="Pfam" id="PF00512">
    <property type="entry name" value="HisKA"/>
    <property type="match status" value="1"/>
</dbReference>
<proteinExistence type="predicted"/>
<feature type="domain" description="Histidine kinase" evidence="9">
    <location>
        <begin position="259"/>
        <end position="474"/>
    </location>
</feature>
<keyword evidence="11" id="KW-1185">Reference proteome</keyword>
<keyword evidence="4" id="KW-0808">Transferase</keyword>
<evidence type="ECO:0000256" key="8">
    <source>
        <dbReference type="SAM" id="Phobius"/>
    </source>
</evidence>
<dbReference type="InterPro" id="IPR004358">
    <property type="entry name" value="Sig_transdc_His_kin-like_C"/>
</dbReference>
<organism evidence="10">
    <name type="scientific">Lentimicrobium saccharophilum</name>
    <dbReference type="NCBI Taxonomy" id="1678841"/>
    <lineage>
        <taxon>Bacteria</taxon>
        <taxon>Pseudomonadati</taxon>
        <taxon>Bacteroidota</taxon>
        <taxon>Bacteroidia</taxon>
        <taxon>Bacteroidales</taxon>
        <taxon>Lentimicrobiaceae</taxon>
        <taxon>Lentimicrobium</taxon>
    </lineage>
</organism>
<feature type="transmembrane region" description="Helical" evidence="8">
    <location>
        <begin position="83"/>
        <end position="105"/>
    </location>
</feature>
<dbReference type="PRINTS" id="PR00344">
    <property type="entry name" value="BCTRLSENSOR"/>
</dbReference>
<dbReference type="EMBL" id="DF968183">
    <property type="protein sequence ID" value="GAP45242.1"/>
    <property type="molecule type" value="Genomic_DNA"/>
</dbReference>
<keyword evidence="8" id="KW-0472">Membrane</keyword>
<evidence type="ECO:0000313" key="10">
    <source>
        <dbReference type="EMBL" id="GAP45242.1"/>
    </source>
</evidence>
<name>A0A0S7BWG3_9BACT</name>
<dbReference type="EC" id="2.7.13.3" evidence="2"/>
<dbReference type="InterPro" id="IPR003594">
    <property type="entry name" value="HATPase_dom"/>
</dbReference>
<dbReference type="PROSITE" id="PS50109">
    <property type="entry name" value="HIS_KIN"/>
    <property type="match status" value="1"/>
</dbReference>
<keyword evidence="6" id="KW-0902">Two-component regulatory system</keyword>
<dbReference type="Proteomes" id="UP000053091">
    <property type="component" value="Unassembled WGS sequence"/>
</dbReference>
<evidence type="ECO:0000259" key="9">
    <source>
        <dbReference type="PROSITE" id="PS50109"/>
    </source>
</evidence>
<protein>
    <recommendedName>
        <fullName evidence="2">histidine kinase</fullName>
        <ecNumber evidence="2">2.7.13.3</ecNumber>
    </recommendedName>
</protein>
<keyword evidence="8" id="KW-1133">Transmembrane helix</keyword>
<gene>
    <name evidence="10" type="ORF">TBC1_121063</name>
</gene>
<dbReference type="Pfam" id="PF02518">
    <property type="entry name" value="HATPase_c"/>
    <property type="match status" value="1"/>
</dbReference>
<dbReference type="SUPFAM" id="SSF55874">
    <property type="entry name" value="ATPase domain of HSP90 chaperone/DNA topoisomerase II/histidine kinase"/>
    <property type="match status" value="1"/>
</dbReference>
<dbReference type="InterPro" id="IPR050736">
    <property type="entry name" value="Sensor_HK_Regulatory"/>
</dbReference>
<comment type="catalytic activity">
    <reaction evidence="1">
        <text>ATP + protein L-histidine = ADP + protein N-phospho-L-histidine.</text>
        <dbReference type="EC" id="2.7.13.3"/>
    </reaction>
</comment>
<dbReference type="SMART" id="SM00387">
    <property type="entry name" value="HATPase_c"/>
    <property type="match status" value="1"/>
</dbReference>
<dbReference type="InterPro" id="IPR036097">
    <property type="entry name" value="HisK_dim/P_sf"/>
</dbReference>
<dbReference type="CDD" id="cd00082">
    <property type="entry name" value="HisKA"/>
    <property type="match status" value="1"/>
</dbReference>
<dbReference type="Gene3D" id="3.30.565.10">
    <property type="entry name" value="Histidine kinase-like ATPase, C-terminal domain"/>
    <property type="match status" value="1"/>
</dbReference>
<evidence type="ECO:0000256" key="6">
    <source>
        <dbReference type="ARBA" id="ARBA00023012"/>
    </source>
</evidence>
<feature type="transmembrane region" description="Helical" evidence="8">
    <location>
        <begin position="117"/>
        <end position="136"/>
    </location>
</feature>
<feature type="coiled-coil region" evidence="7">
    <location>
        <begin position="225"/>
        <end position="252"/>
    </location>
</feature>
<feature type="transmembrane region" description="Helical" evidence="8">
    <location>
        <begin position="47"/>
        <end position="68"/>
    </location>
</feature>
<evidence type="ECO:0000256" key="1">
    <source>
        <dbReference type="ARBA" id="ARBA00000085"/>
    </source>
</evidence>
<evidence type="ECO:0000256" key="7">
    <source>
        <dbReference type="SAM" id="Coils"/>
    </source>
</evidence>
<dbReference type="InterPro" id="IPR005467">
    <property type="entry name" value="His_kinase_dom"/>
</dbReference>
<dbReference type="PANTHER" id="PTHR43711:SF1">
    <property type="entry name" value="HISTIDINE KINASE 1"/>
    <property type="match status" value="1"/>
</dbReference>
<feature type="transmembrane region" description="Helical" evidence="8">
    <location>
        <begin position="198"/>
        <end position="216"/>
    </location>
</feature>
<evidence type="ECO:0000256" key="5">
    <source>
        <dbReference type="ARBA" id="ARBA00022777"/>
    </source>
</evidence>
<evidence type="ECO:0000256" key="2">
    <source>
        <dbReference type="ARBA" id="ARBA00012438"/>
    </source>
</evidence>
<dbReference type="STRING" id="1678841.TBC1_121063"/>
<accession>A0A0S7BWG3</accession>
<dbReference type="SMART" id="SM00388">
    <property type="entry name" value="HisKA"/>
    <property type="match status" value="1"/>
</dbReference>
<dbReference type="InterPro" id="IPR003661">
    <property type="entry name" value="HisK_dim/P_dom"/>
</dbReference>